<dbReference type="SUPFAM" id="SSF46548">
    <property type="entry name" value="alpha-helical ferredoxin"/>
    <property type="match status" value="1"/>
</dbReference>
<accession>A0A1F7F4S0</accession>
<protein>
    <recommendedName>
        <fullName evidence="1">NADP-dependent oxidoreductase domain-containing protein</fullName>
    </recommendedName>
</protein>
<organism evidence="2 3">
    <name type="scientific">Candidatus Raymondbacteria bacterium RIFOXYD12_FULL_49_13</name>
    <dbReference type="NCBI Taxonomy" id="1817890"/>
    <lineage>
        <taxon>Bacteria</taxon>
        <taxon>Raymondiibacteriota</taxon>
    </lineage>
</organism>
<dbReference type="PANTHER" id="PTHR43312:SF1">
    <property type="entry name" value="NADP-DEPENDENT OXIDOREDUCTASE DOMAIN-CONTAINING PROTEIN"/>
    <property type="match status" value="1"/>
</dbReference>
<dbReference type="InterPro" id="IPR036812">
    <property type="entry name" value="NAD(P)_OxRdtase_dom_sf"/>
</dbReference>
<dbReference type="PANTHER" id="PTHR43312">
    <property type="entry name" value="D-THREO-ALDOSE 1-DEHYDROGENASE"/>
    <property type="match status" value="1"/>
</dbReference>
<name>A0A1F7F4S0_UNCRA</name>
<sequence length="365" mass="41871">MDYRDYGTTGKKISVIGFGGMRYAEPRNIEAMAEITVAAAKLGINYFDTAPWYCDDKSEDILGTAVLEMKRQKLPHYISSKSGANTTDEFWKDLERSLRRLNVDAVDFYHCWGVNRPETFRTRNVNKVIEAFYTAKEQKLVRHIVASSHMSGQGIKDLMADGVFEGFTLGFCAINFPFRIEALHEAYQRQLGVVTMNPLGGGMIPDHPDRFGFIRTRLDQDIVEAAIHFILAHKEVTSALVGFRSVADVHAAVRAAESYVPIPETEISRIRTNIEGQFDELCTTCMYCDGCPQGIHVHRYMEAYNYYMLYGKDTDKFKDRMKWHWNDEDYAMLEKCTECGLCEEKCTQKLPIIDRLAHIREFLKK</sequence>
<comment type="caution">
    <text evidence="2">The sequence shown here is derived from an EMBL/GenBank/DDBJ whole genome shotgun (WGS) entry which is preliminary data.</text>
</comment>
<evidence type="ECO:0000313" key="2">
    <source>
        <dbReference type="EMBL" id="OGK01665.1"/>
    </source>
</evidence>
<gene>
    <name evidence="2" type="ORF">A2519_09040</name>
</gene>
<reference evidence="2 3" key="1">
    <citation type="journal article" date="2016" name="Nat. Commun.">
        <title>Thousands of microbial genomes shed light on interconnected biogeochemical processes in an aquifer system.</title>
        <authorList>
            <person name="Anantharaman K."/>
            <person name="Brown C.T."/>
            <person name="Hug L.A."/>
            <person name="Sharon I."/>
            <person name="Castelle C.J."/>
            <person name="Probst A.J."/>
            <person name="Thomas B.C."/>
            <person name="Singh A."/>
            <person name="Wilkins M.J."/>
            <person name="Karaoz U."/>
            <person name="Brodie E.L."/>
            <person name="Williams K.H."/>
            <person name="Hubbard S.S."/>
            <person name="Banfield J.F."/>
        </authorList>
    </citation>
    <scope>NUCLEOTIDE SEQUENCE [LARGE SCALE GENOMIC DNA]</scope>
</reference>
<proteinExistence type="predicted"/>
<dbReference type="SUPFAM" id="SSF51430">
    <property type="entry name" value="NAD(P)-linked oxidoreductase"/>
    <property type="match status" value="1"/>
</dbReference>
<dbReference type="InterPro" id="IPR023210">
    <property type="entry name" value="NADP_OxRdtase_dom"/>
</dbReference>
<dbReference type="Gene3D" id="3.20.20.100">
    <property type="entry name" value="NADP-dependent oxidoreductase domain"/>
    <property type="match status" value="1"/>
</dbReference>
<dbReference type="InterPro" id="IPR053135">
    <property type="entry name" value="AKR2_Oxidoreductase"/>
</dbReference>
<dbReference type="Proteomes" id="UP000179243">
    <property type="component" value="Unassembled WGS sequence"/>
</dbReference>
<dbReference type="AlphaFoldDB" id="A0A1F7F4S0"/>
<dbReference type="EMBL" id="MFYX01000121">
    <property type="protein sequence ID" value="OGK01665.1"/>
    <property type="molecule type" value="Genomic_DNA"/>
</dbReference>
<evidence type="ECO:0000259" key="1">
    <source>
        <dbReference type="Pfam" id="PF00248"/>
    </source>
</evidence>
<evidence type="ECO:0000313" key="3">
    <source>
        <dbReference type="Proteomes" id="UP000179243"/>
    </source>
</evidence>
<feature type="domain" description="NADP-dependent oxidoreductase" evidence="1">
    <location>
        <begin position="16"/>
        <end position="271"/>
    </location>
</feature>
<dbReference type="Pfam" id="PF00248">
    <property type="entry name" value="Aldo_ket_red"/>
    <property type="match status" value="1"/>
</dbReference>